<dbReference type="PaxDb" id="411902-CLOBOL_01095"/>
<evidence type="ECO:0000313" key="2">
    <source>
        <dbReference type="Proteomes" id="UP000005396"/>
    </source>
</evidence>
<name>A8RK10_ENTBW</name>
<sequence length="40" mass="4565">MKGENSLLAAGRYGRPGRGLPTVILAEYFPRKKEDKRFEI</sequence>
<proteinExistence type="predicted"/>
<dbReference type="Proteomes" id="UP000005396">
    <property type="component" value="Unassembled WGS sequence"/>
</dbReference>
<gene>
    <name evidence="1" type="ORF">CLOBOL_01095</name>
</gene>
<reference evidence="1 2" key="1">
    <citation type="submission" date="2007-08" db="EMBL/GenBank/DDBJ databases">
        <authorList>
            <person name="Fulton L."/>
            <person name="Clifton S."/>
            <person name="Fulton B."/>
            <person name="Xu J."/>
            <person name="Minx P."/>
            <person name="Pepin K.H."/>
            <person name="Johnson M."/>
            <person name="Thiruvilangam P."/>
            <person name="Bhonagiri V."/>
            <person name="Nash W.E."/>
            <person name="Mardis E.R."/>
            <person name="Wilson R.K."/>
        </authorList>
    </citation>
    <scope>NUCLEOTIDE SEQUENCE [LARGE SCALE GENOMIC DNA]</scope>
    <source>
        <strain evidence="2">ATCC BAA-613 / DSM 15670 / CCUG 46953 / JCM 12243 / WAL 16351</strain>
    </source>
</reference>
<dbReference type="AlphaFoldDB" id="A8RK10"/>
<protein>
    <submittedName>
        <fullName evidence="1">Uncharacterized protein</fullName>
    </submittedName>
</protein>
<dbReference type="HOGENOM" id="CLU_3287288_0_0_9"/>
<evidence type="ECO:0000313" key="1">
    <source>
        <dbReference type="EMBL" id="EDP18733.1"/>
    </source>
</evidence>
<reference evidence="1 2" key="2">
    <citation type="submission" date="2007-09" db="EMBL/GenBank/DDBJ databases">
        <title>Draft genome sequence of Clostridium bolteae (ATCC BAA-613).</title>
        <authorList>
            <person name="Sudarsanam P."/>
            <person name="Ley R."/>
            <person name="Guruge J."/>
            <person name="Turnbaugh P.J."/>
            <person name="Mahowald M."/>
            <person name="Liep D."/>
            <person name="Gordon J."/>
        </authorList>
    </citation>
    <scope>NUCLEOTIDE SEQUENCE [LARGE SCALE GENOMIC DNA]</scope>
    <source>
        <strain evidence="2">ATCC BAA-613 / DSM 15670 / CCUG 46953 / JCM 12243 / WAL 16351</strain>
    </source>
</reference>
<organism evidence="1 2">
    <name type="scientific">Enterocloster bolteae (strain ATCC BAA-613 / DSM 15670 / CCUG 46953 / JCM 12243 / WAL 16351)</name>
    <name type="common">Clostridium bolteae</name>
    <dbReference type="NCBI Taxonomy" id="411902"/>
    <lineage>
        <taxon>Bacteria</taxon>
        <taxon>Bacillati</taxon>
        <taxon>Bacillota</taxon>
        <taxon>Clostridia</taxon>
        <taxon>Lachnospirales</taxon>
        <taxon>Lachnospiraceae</taxon>
        <taxon>Enterocloster</taxon>
    </lineage>
</organism>
<comment type="caution">
    <text evidence="1">The sequence shown here is derived from an EMBL/GenBank/DDBJ whole genome shotgun (WGS) entry which is preliminary data.</text>
</comment>
<accession>A8RK10</accession>
<dbReference type="EMBL" id="ABCC02000011">
    <property type="protein sequence ID" value="EDP18733.1"/>
    <property type="molecule type" value="Genomic_DNA"/>
</dbReference>